<dbReference type="AlphaFoldDB" id="A0A162ICM3"/>
<dbReference type="Proteomes" id="UP000242877">
    <property type="component" value="Unassembled WGS sequence"/>
</dbReference>
<sequence length="445" mass="49305">MRVLVLGAGIAGIAVALALSKELSPLIRDLQITVFELRDVPSTSGGAVNLTPVAQRHLDQLGVLYELDKMGPDAGVGVNAIELFSMHSGRRMGSVDFAGKNGKGYGGYKGRRVMRIALHLAMMTAMEKRHNIDIQFGKKVVGGIETDKCVTIYFEDGSMAKGDLAIGCDGVHSNTRTNIVDPDRASTYTGISFIQATMPASLIKSPFHFETTALNRSRRGALLTTFCDRQREELFVAALAQVDAQHIASGLLKVQGQEYSRAKKSSVKALRDDLRQRFGKAVQPCIREIIEKCPDWTLYPVYEVQQGGKWSTKRIMLIGDAAHAMPPKDESAAYALDDAILFSRIFTRYLSEPLPQVFAAYEAIRRKPIDDAYKLATANWAQNRDSTSLTRRLEDWLTPWNLRRTRKARTEAWMADAQTVAIPFPEPGQFQSKDDTASETSSWLT</sequence>
<keyword evidence="5" id="KW-0503">Monooxygenase</keyword>
<dbReference type="Pfam" id="PF01494">
    <property type="entry name" value="FAD_binding_3"/>
    <property type="match status" value="1"/>
</dbReference>
<dbReference type="SUPFAM" id="SSF51905">
    <property type="entry name" value="FAD/NAD(P)-binding domain"/>
    <property type="match status" value="1"/>
</dbReference>
<name>A0A162ICM3_9EURO</name>
<evidence type="ECO:0000256" key="1">
    <source>
        <dbReference type="ARBA" id="ARBA00007992"/>
    </source>
</evidence>
<dbReference type="PANTHER" id="PTHR13789:SF309">
    <property type="entry name" value="PUTATIVE (AFU_ORTHOLOGUE AFUA_6G14510)-RELATED"/>
    <property type="match status" value="1"/>
</dbReference>
<dbReference type="OrthoDB" id="16820at2759"/>
<evidence type="ECO:0000313" key="9">
    <source>
        <dbReference type="Proteomes" id="UP000242877"/>
    </source>
</evidence>
<evidence type="ECO:0000256" key="4">
    <source>
        <dbReference type="ARBA" id="ARBA00023002"/>
    </source>
</evidence>
<evidence type="ECO:0000256" key="6">
    <source>
        <dbReference type="SAM" id="MobiDB-lite"/>
    </source>
</evidence>
<dbReference type="InterPro" id="IPR050493">
    <property type="entry name" value="FAD-dep_Monooxygenase_BioMet"/>
</dbReference>
<evidence type="ECO:0000259" key="7">
    <source>
        <dbReference type="Pfam" id="PF01494"/>
    </source>
</evidence>
<dbReference type="VEuPathDB" id="FungiDB:AAP_05957"/>
<dbReference type="EMBL" id="AZGZ01000039">
    <property type="protein sequence ID" value="KZZ87102.1"/>
    <property type="molecule type" value="Genomic_DNA"/>
</dbReference>
<dbReference type="PRINTS" id="PR00420">
    <property type="entry name" value="RNGMNOXGNASE"/>
</dbReference>
<organism evidence="8 9">
    <name type="scientific">Ascosphaera apis ARSEF 7405</name>
    <dbReference type="NCBI Taxonomy" id="392613"/>
    <lineage>
        <taxon>Eukaryota</taxon>
        <taxon>Fungi</taxon>
        <taxon>Dikarya</taxon>
        <taxon>Ascomycota</taxon>
        <taxon>Pezizomycotina</taxon>
        <taxon>Eurotiomycetes</taxon>
        <taxon>Eurotiomycetidae</taxon>
        <taxon>Onygenales</taxon>
        <taxon>Ascosphaeraceae</taxon>
        <taxon>Ascosphaera</taxon>
    </lineage>
</organism>
<evidence type="ECO:0000256" key="5">
    <source>
        <dbReference type="ARBA" id="ARBA00023033"/>
    </source>
</evidence>
<proteinExistence type="inferred from homology"/>
<gene>
    <name evidence="8" type="ORF">AAP_05957</name>
</gene>
<reference evidence="8 9" key="1">
    <citation type="journal article" date="2016" name="Genome Biol. Evol.">
        <title>Divergent and convergent evolution of fungal pathogenicity.</title>
        <authorList>
            <person name="Shang Y."/>
            <person name="Xiao G."/>
            <person name="Zheng P."/>
            <person name="Cen K."/>
            <person name="Zhan S."/>
            <person name="Wang C."/>
        </authorList>
    </citation>
    <scope>NUCLEOTIDE SEQUENCE [LARGE SCALE GENOMIC DNA]</scope>
    <source>
        <strain evidence="8 9">ARSEF 7405</strain>
    </source>
</reference>
<keyword evidence="2" id="KW-0285">Flavoprotein</keyword>
<keyword evidence="9" id="KW-1185">Reference proteome</keyword>
<accession>A0A162ICM3</accession>
<dbReference type="InterPro" id="IPR036188">
    <property type="entry name" value="FAD/NAD-bd_sf"/>
</dbReference>
<comment type="caution">
    <text evidence="8">The sequence shown here is derived from an EMBL/GenBank/DDBJ whole genome shotgun (WGS) entry which is preliminary data.</text>
</comment>
<protein>
    <submittedName>
        <fullName evidence="8">Aromatic-ring hydroxylase-like protein</fullName>
    </submittedName>
</protein>
<dbReference type="InterPro" id="IPR002938">
    <property type="entry name" value="FAD-bd"/>
</dbReference>
<feature type="region of interest" description="Disordered" evidence="6">
    <location>
        <begin position="424"/>
        <end position="445"/>
    </location>
</feature>
<comment type="similarity">
    <text evidence="1">Belongs to the paxM FAD-dependent monooxygenase family.</text>
</comment>
<evidence type="ECO:0000256" key="3">
    <source>
        <dbReference type="ARBA" id="ARBA00022827"/>
    </source>
</evidence>
<dbReference type="PANTHER" id="PTHR13789">
    <property type="entry name" value="MONOOXYGENASE"/>
    <property type="match status" value="1"/>
</dbReference>
<evidence type="ECO:0000256" key="2">
    <source>
        <dbReference type="ARBA" id="ARBA00022630"/>
    </source>
</evidence>
<dbReference type="GO" id="GO:0071949">
    <property type="term" value="F:FAD binding"/>
    <property type="evidence" value="ECO:0007669"/>
    <property type="project" value="InterPro"/>
</dbReference>
<feature type="domain" description="FAD-binding" evidence="7">
    <location>
        <begin position="2"/>
        <end position="329"/>
    </location>
</feature>
<keyword evidence="4" id="KW-0560">Oxidoreductase</keyword>
<dbReference type="Gene3D" id="3.50.50.60">
    <property type="entry name" value="FAD/NAD(P)-binding domain"/>
    <property type="match status" value="1"/>
</dbReference>
<keyword evidence="3" id="KW-0274">FAD</keyword>
<evidence type="ECO:0000313" key="8">
    <source>
        <dbReference type="EMBL" id="KZZ87102.1"/>
    </source>
</evidence>
<dbReference type="GO" id="GO:0004497">
    <property type="term" value="F:monooxygenase activity"/>
    <property type="evidence" value="ECO:0007669"/>
    <property type="project" value="UniProtKB-KW"/>
</dbReference>